<evidence type="ECO:0000256" key="2">
    <source>
        <dbReference type="ARBA" id="ARBA00023125"/>
    </source>
</evidence>
<keyword evidence="3" id="KW-0804">Transcription</keyword>
<dbReference type="Gene3D" id="3.40.50.2300">
    <property type="match status" value="1"/>
</dbReference>
<accession>A0A3S0ITR0</accession>
<dbReference type="Gene3D" id="1.10.10.10">
    <property type="entry name" value="Winged helix-like DNA-binding domain superfamily/Winged helix DNA-binding domain"/>
    <property type="match status" value="1"/>
</dbReference>
<evidence type="ECO:0000256" key="1">
    <source>
        <dbReference type="ARBA" id="ARBA00023015"/>
    </source>
</evidence>
<dbReference type="PROSITE" id="PS00622">
    <property type="entry name" value="HTH_LUXR_1"/>
    <property type="match status" value="1"/>
</dbReference>
<dbReference type="Proteomes" id="UP000267448">
    <property type="component" value="Unassembled WGS sequence"/>
</dbReference>
<dbReference type="OrthoDB" id="561214at2"/>
<keyword evidence="6" id="KW-1185">Reference proteome</keyword>
<organism evidence="5 6">
    <name type="scientific">Shewanella canadensis</name>
    <dbReference type="NCBI Taxonomy" id="271096"/>
    <lineage>
        <taxon>Bacteria</taxon>
        <taxon>Pseudomonadati</taxon>
        <taxon>Pseudomonadota</taxon>
        <taxon>Gammaproteobacteria</taxon>
        <taxon>Alteromonadales</taxon>
        <taxon>Shewanellaceae</taxon>
        <taxon>Shewanella</taxon>
    </lineage>
</organism>
<dbReference type="PANTHER" id="PTHR44688:SF16">
    <property type="entry name" value="DNA-BINDING TRANSCRIPTIONAL ACTIVATOR DEVR_DOSR"/>
    <property type="match status" value="1"/>
</dbReference>
<dbReference type="FunFam" id="1.10.10.10:FF:000153">
    <property type="entry name" value="LuxR family transcriptional regulator"/>
    <property type="match status" value="1"/>
</dbReference>
<evidence type="ECO:0000259" key="4">
    <source>
        <dbReference type="PROSITE" id="PS50043"/>
    </source>
</evidence>
<dbReference type="InterPro" id="IPR049151">
    <property type="entry name" value="CsgD-like_REC"/>
</dbReference>
<evidence type="ECO:0000313" key="6">
    <source>
        <dbReference type="Proteomes" id="UP000267448"/>
    </source>
</evidence>
<proteinExistence type="predicted"/>
<evidence type="ECO:0000313" key="5">
    <source>
        <dbReference type="EMBL" id="RTR39525.1"/>
    </source>
</evidence>
<dbReference type="AlphaFoldDB" id="A0A3S0ITR0"/>
<gene>
    <name evidence="5" type="ORF">EKG38_06885</name>
</gene>
<dbReference type="CDD" id="cd06170">
    <property type="entry name" value="LuxR_C_like"/>
    <property type="match status" value="1"/>
</dbReference>
<dbReference type="Pfam" id="PF00196">
    <property type="entry name" value="GerE"/>
    <property type="match status" value="1"/>
</dbReference>
<keyword evidence="2" id="KW-0238">DNA-binding</keyword>
<dbReference type="GO" id="GO:0006355">
    <property type="term" value="P:regulation of DNA-templated transcription"/>
    <property type="evidence" value="ECO:0007669"/>
    <property type="project" value="InterPro"/>
</dbReference>
<feature type="domain" description="HTH luxR-type" evidence="4">
    <location>
        <begin position="141"/>
        <end position="206"/>
    </location>
</feature>
<dbReference type="InterPro" id="IPR036388">
    <property type="entry name" value="WH-like_DNA-bd_sf"/>
</dbReference>
<dbReference type="GO" id="GO:0003677">
    <property type="term" value="F:DNA binding"/>
    <property type="evidence" value="ECO:0007669"/>
    <property type="project" value="UniProtKB-KW"/>
</dbReference>
<dbReference type="PANTHER" id="PTHR44688">
    <property type="entry name" value="DNA-BINDING TRANSCRIPTIONAL ACTIVATOR DEVR_DOSR"/>
    <property type="match status" value="1"/>
</dbReference>
<comment type="caution">
    <text evidence="5">The sequence shown here is derived from an EMBL/GenBank/DDBJ whole genome shotgun (WGS) entry which is preliminary data.</text>
</comment>
<dbReference type="PROSITE" id="PS50043">
    <property type="entry name" value="HTH_LUXR_2"/>
    <property type="match status" value="1"/>
</dbReference>
<dbReference type="SMART" id="SM00421">
    <property type="entry name" value="HTH_LUXR"/>
    <property type="match status" value="1"/>
</dbReference>
<reference evidence="5 6" key="1">
    <citation type="submission" date="2018-12" db="EMBL/GenBank/DDBJ databases">
        <authorList>
            <person name="Yu L."/>
        </authorList>
    </citation>
    <scope>NUCLEOTIDE SEQUENCE [LARGE SCALE GENOMIC DNA]</scope>
    <source>
        <strain evidence="5 6">HAW-EB2</strain>
    </source>
</reference>
<keyword evidence="1" id="KW-0805">Transcription regulation</keyword>
<dbReference type="InterPro" id="IPR016032">
    <property type="entry name" value="Sig_transdc_resp-reg_C-effctor"/>
</dbReference>
<dbReference type="SUPFAM" id="SSF46894">
    <property type="entry name" value="C-terminal effector domain of the bipartite response regulators"/>
    <property type="match status" value="1"/>
</dbReference>
<evidence type="ECO:0000256" key="3">
    <source>
        <dbReference type="ARBA" id="ARBA00023163"/>
    </source>
</evidence>
<sequence length="211" mass="24041">MFKVTHWVVISRSQLLCDLLETRWPQEFLVKLYSIRPESLECQLRETQSSLVIIDLASIDVQVAYQLQRHIEREHPGLKVVFIHFPKQLDLKFLINSSVTAGAFYNDLSLEAIGKELSNILRGRSYIPAELSVCTSDEEVSHEESESLTIREREVLQALLSGSTNVDIANQLFVSESTIKTHLYRAFRKIGVSSRGQAIAWAQTHLHEVHA</sequence>
<dbReference type="RefSeq" id="WP_126519549.1">
    <property type="nucleotide sequence ID" value="NZ_RXNU01000003.1"/>
</dbReference>
<name>A0A3S0ITR0_9GAMM</name>
<dbReference type="InterPro" id="IPR000792">
    <property type="entry name" value="Tscrpt_reg_LuxR_C"/>
</dbReference>
<protein>
    <submittedName>
        <fullName evidence="5">Response regulator transcription factor</fullName>
    </submittedName>
</protein>
<dbReference type="PRINTS" id="PR00038">
    <property type="entry name" value="HTHLUXR"/>
</dbReference>
<dbReference type="Pfam" id="PF21155">
    <property type="entry name" value="VpsT-like_REC"/>
    <property type="match status" value="1"/>
</dbReference>
<dbReference type="EMBL" id="RXNU01000003">
    <property type="protein sequence ID" value="RTR39525.1"/>
    <property type="molecule type" value="Genomic_DNA"/>
</dbReference>